<dbReference type="InterPro" id="IPR000277">
    <property type="entry name" value="Cys/Met-Metab_PyrdxlP-dep_enz"/>
</dbReference>
<dbReference type="Pfam" id="PF01053">
    <property type="entry name" value="Cys_Met_Meta_PP"/>
    <property type="match status" value="1"/>
</dbReference>
<evidence type="ECO:0000313" key="7">
    <source>
        <dbReference type="Proteomes" id="UP001240250"/>
    </source>
</evidence>
<sequence length="422" mass="44638">MSGATPDLPPGPGDWDDHRLDRSTLRPDTLAVRGGLVRTEFGEMSEAVFLTQGYTYATAAQAEAGFAGDVDRFLYSRYGNPTVTTFEERLRLLEGAEACYATASGMSAVFTALAALVRSGSRIVAARALFGSSVVIFDEILAKWGVRTDYVDGHVPAQWEAALATPADVVFFETPSNPMQDLVDIATVSRLAHAAGATVVVDNVFATPVFSRPLEHGADVVVYSATKHVDGQGRVLGGAVLGSADYVRGPVQTLLRNTGPSLSPFNAWVLLKGLETMSVRVRHQAASALTLARWLEEQPGVARVRYPFLASHPQHDLARAQQTGGGTVVTFDLAVPPDAPADVAKKATFGVLDALRVVDISNNLGDAKSIVTHPATTTHRKLGPAGRAAVGIGEATVRLSVGLEDVEDLRDDLAQALATLTG</sequence>
<dbReference type="PANTHER" id="PTHR11808:SF80">
    <property type="entry name" value="CYSTATHIONINE GAMMA-LYASE"/>
    <property type="match status" value="1"/>
</dbReference>
<evidence type="ECO:0000256" key="5">
    <source>
        <dbReference type="SAM" id="MobiDB-lite"/>
    </source>
</evidence>
<comment type="catalytic activity">
    <reaction evidence="3">
        <text>O-succinyl-L-homoserine + hydrogen sulfide = L-homocysteine + succinate</text>
        <dbReference type="Rhea" id="RHEA:27826"/>
        <dbReference type="ChEBI" id="CHEBI:29919"/>
        <dbReference type="ChEBI" id="CHEBI:30031"/>
        <dbReference type="ChEBI" id="CHEBI:57661"/>
        <dbReference type="ChEBI" id="CHEBI:58199"/>
    </reaction>
</comment>
<dbReference type="InterPro" id="IPR006234">
    <property type="entry name" value="O-succ-hSer_sulfhydrylase"/>
</dbReference>
<dbReference type="HAMAP" id="MF_02056">
    <property type="entry name" value="MetZ"/>
    <property type="match status" value="1"/>
</dbReference>
<proteinExistence type="inferred from homology"/>
<feature type="region of interest" description="Disordered" evidence="5">
    <location>
        <begin position="1"/>
        <end position="21"/>
    </location>
</feature>
<keyword evidence="3" id="KW-0028">Amino-acid biosynthesis</keyword>
<comment type="function">
    <text evidence="3">Catalyzes the formation of L-homocysteine from O-succinyl-L-homoserine (OSHS) and hydrogen sulfide.</text>
</comment>
<dbReference type="InterPro" id="IPR015424">
    <property type="entry name" value="PyrdxlP-dep_Trfase"/>
</dbReference>
<organism evidence="6 7">
    <name type="scientific">Cellulomonas iranensis</name>
    <dbReference type="NCBI Taxonomy" id="76862"/>
    <lineage>
        <taxon>Bacteria</taxon>
        <taxon>Bacillati</taxon>
        <taxon>Actinomycetota</taxon>
        <taxon>Actinomycetes</taxon>
        <taxon>Micrococcales</taxon>
        <taxon>Cellulomonadaceae</taxon>
        <taxon>Cellulomonas</taxon>
    </lineage>
</organism>
<dbReference type="SUPFAM" id="SSF53383">
    <property type="entry name" value="PLP-dependent transferases"/>
    <property type="match status" value="1"/>
</dbReference>
<keyword evidence="3" id="KW-0486">Methionine biosynthesis</keyword>
<dbReference type="EC" id="2.5.1.-" evidence="3"/>
<evidence type="ECO:0000313" key="6">
    <source>
        <dbReference type="EMBL" id="MDQ0425946.1"/>
    </source>
</evidence>
<dbReference type="InterPro" id="IPR015422">
    <property type="entry name" value="PyrdxlP-dep_Trfase_small"/>
</dbReference>
<dbReference type="PANTHER" id="PTHR11808">
    <property type="entry name" value="TRANS-SULFURATION ENZYME FAMILY MEMBER"/>
    <property type="match status" value="1"/>
</dbReference>
<evidence type="ECO:0000256" key="4">
    <source>
        <dbReference type="RuleBase" id="RU362118"/>
    </source>
</evidence>
<dbReference type="PIRSF" id="PIRSF001434">
    <property type="entry name" value="CGS"/>
    <property type="match status" value="1"/>
</dbReference>
<accession>A0ABU0GMI8</accession>
<feature type="modified residue" description="N6-(pyridoxal phosphate)lysine" evidence="3">
    <location>
        <position position="227"/>
    </location>
</feature>
<dbReference type="NCBIfam" id="NF005870">
    <property type="entry name" value="PRK07810.1"/>
    <property type="match status" value="1"/>
</dbReference>
<dbReference type="NCBIfam" id="TIGR01325">
    <property type="entry name" value="O_suc_HS_sulf"/>
    <property type="match status" value="1"/>
</dbReference>
<comment type="similarity">
    <text evidence="3">Belongs to the trans-sulfuration enzymes family. MetZ subfamily.</text>
</comment>
<comment type="cofactor">
    <cofactor evidence="1 3 4">
        <name>pyridoxal 5'-phosphate</name>
        <dbReference type="ChEBI" id="CHEBI:597326"/>
    </cofactor>
</comment>
<name>A0ABU0GMI8_9CELL</name>
<dbReference type="CDD" id="cd00614">
    <property type="entry name" value="CGS_like"/>
    <property type="match status" value="1"/>
</dbReference>
<keyword evidence="2 3" id="KW-0663">Pyridoxal phosphate</keyword>
<evidence type="ECO:0000256" key="3">
    <source>
        <dbReference type="HAMAP-Rule" id="MF_02056"/>
    </source>
</evidence>
<dbReference type="Gene3D" id="3.90.1150.10">
    <property type="entry name" value="Aspartate Aminotransferase, domain 1"/>
    <property type="match status" value="1"/>
</dbReference>
<dbReference type="EMBL" id="JAUSVM010000001">
    <property type="protein sequence ID" value="MDQ0425946.1"/>
    <property type="molecule type" value="Genomic_DNA"/>
</dbReference>
<keyword evidence="7" id="KW-1185">Reference proteome</keyword>
<keyword evidence="3 6" id="KW-0808">Transferase</keyword>
<evidence type="ECO:0000256" key="1">
    <source>
        <dbReference type="ARBA" id="ARBA00001933"/>
    </source>
</evidence>
<reference evidence="6 7" key="1">
    <citation type="submission" date="2023-07" db="EMBL/GenBank/DDBJ databases">
        <title>Sequencing the genomes of 1000 actinobacteria strains.</title>
        <authorList>
            <person name="Klenk H.-P."/>
        </authorList>
    </citation>
    <scope>NUCLEOTIDE SEQUENCE [LARGE SCALE GENOMIC DNA]</scope>
    <source>
        <strain evidence="6 7">DSM 14785</strain>
    </source>
</reference>
<dbReference type="GO" id="GO:0016740">
    <property type="term" value="F:transferase activity"/>
    <property type="evidence" value="ECO:0007669"/>
    <property type="project" value="UniProtKB-KW"/>
</dbReference>
<comment type="caution">
    <text evidence="6">The sequence shown here is derived from an EMBL/GenBank/DDBJ whole genome shotgun (WGS) entry which is preliminary data.</text>
</comment>
<dbReference type="Gene3D" id="3.40.640.10">
    <property type="entry name" value="Type I PLP-dependent aspartate aminotransferase-like (Major domain)"/>
    <property type="match status" value="1"/>
</dbReference>
<comment type="subunit">
    <text evidence="3">Homotetramer.</text>
</comment>
<dbReference type="Proteomes" id="UP001240250">
    <property type="component" value="Unassembled WGS sequence"/>
</dbReference>
<comment type="pathway">
    <text evidence="3">Amino-acid biosynthesis; L-methionine biosynthesis via de novo pathway; L-homocysteine from O-succinyl-L-homoserine: step 1/1.</text>
</comment>
<protein>
    <recommendedName>
        <fullName evidence="3">O-succinylhomoserine sulfhydrylase</fullName>
        <shortName evidence="3">OSH sulfhydrylase</shortName>
        <shortName evidence="3">OSHS sulfhydrylase</shortName>
        <ecNumber evidence="3">2.5.1.-</ecNumber>
    </recommendedName>
</protein>
<evidence type="ECO:0000256" key="2">
    <source>
        <dbReference type="ARBA" id="ARBA00022898"/>
    </source>
</evidence>
<gene>
    <name evidence="3" type="primary">metZ</name>
    <name evidence="6" type="ORF">JO380_002327</name>
</gene>
<dbReference type="InterPro" id="IPR015421">
    <property type="entry name" value="PyrdxlP-dep_Trfase_major"/>
</dbReference>